<dbReference type="PROSITE" id="PS51473">
    <property type="entry name" value="GNK2"/>
    <property type="match status" value="2"/>
</dbReference>
<dbReference type="InterPro" id="IPR002902">
    <property type="entry name" value="GNK2"/>
</dbReference>
<dbReference type="Proteomes" id="UP000030748">
    <property type="component" value="Unassembled WGS sequence"/>
</dbReference>
<dbReference type="InterPro" id="IPR038408">
    <property type="entry name" value="GNK2_sf"/>
</dbReference>
<organism evidence="5 6">
    <name type="scientific">Erythranthe guttata</name>
    <name type="common">Yellow monkey flower</name>
    <name type="synonym">Mimulus guttatus</name>
    <dbReference type="NCBI Taxonomy" id="4155"/>
    <lineage>
        <taxon>Eukaryota</taxon>
        <taxon>Viridiplantae</taxon>
        <taxon>Streptophyta</taxon>
        <taxon>Embryophyta</taxon>
        <taxon>Tracheophyta</taxon>
        <taxon>Spermatophyta</taxon>
        <taxon>Magnoliopsida</taxon>
        <taxon>eudicotyledons</taxon>
        <taxon>Gunneridae</taxon>
        <taxon>Pentapetalae</taxon>
        <taxon>asterids</taxon>
        <taxon>lamiids</taxon>
        <taxon>Lamiales</taxon>
        <taxon>Phrymaceae</taxon>
        <taxon>Erythranthe</taxon>
    </lineage>
</organism>
<dbReference type="PANTHER" id="PTHR32099">
    <property type="entry name" value="CYSTEINE-RICH REPEAT SECRETORY PROTEIN"/>
    <property type="match status" value="1"/>
</dbReference>
<dbReference type="PANTHER" id="PTHR32099:SF30">
    <property type="entry name" value="OS03G0564600 PROTEIN"/>
    <property type="match status" value="1"/>
</dbReference>
<evidence type="ECO:0000256" key="3">
    <source>
        <dbReference type="SAM" id="SignalP"/>
    </source>
</evidence>
<proteinExistence type="predicted"/>
<dbReference type="Pfam" id="PF01657">
    <property type="entry name" value="Stress-antifung"/>
    <property type="match status" value="2"/>
</dbReference>
<dbReference type="EMBL" id="KI631456">
    <property type="protein sequence ID" value="EYU27844.1"/>
    <property type="molecule type" value="Genomic_DNA"/>
</dbReference>
<dbReference type="CDD" id="cd23509">
    <property type="entry name" value="Gnk2-like"/>
    <property type="match status" value="2"/>
</dbReference>
<gene>
    <name evidence="5" type="ORF">MIMGU_mgv1a025343mg</name>
</gene>
<dbReference type="eggNOG" id="ENOG502RNMQ">
    <property type="taxonomic scope" value="Eukaryota"/>
</dbReference>
<sequence length="283" mass="31725">MIFLTFFMIFWCRRCYADSNGLEGALCLPPSEAESSPTWTENRNSMFRKLEANVILNNGYYIAEAGEKGPDRVYGLIQCRGDISKSNCTNCTRDSFNLKRHSCGEEGKTVMIWQKWCFLRYSNERFYGVWERTSAAISSLNISRSYEQAAVASKGMMMMMELAAAAPEESLMFAKGVIDDGLGGKRYGLTQCTRDLGKSDCRGCLESLLNKSGYQTIVFRERSWDIYGVGCFVLYGDTQFYFNTSAEEGLGEPTPPKSNAANRGLAARLSMAITIFMTTMAFL</sequence>
<dbReference type="AlphaFoldDB" id="A0A022QJT7"/>
<evidence type="ECO:0000259" key="4">
    <source>
        <dbReference type="PROSITE" id="PS51473"/>
    </source>
</evidence>
<reference evidence="5 6" key="1">
    <citation type="journal article" date="2013" name="Proc. Natl. Acad. Sci. U.S.A.">
        <title>Fine-scale variation in meiotic recombination in Mimulus inferred from population shotgun sequencing.</title>
        <authorList>
            <person name="Hellsten U."/>
            <person name="Wright K.M."/>
            <person name="Jenkins J."/>
            <person name="Shu S."/>
            <person name="Yuan Y."/>
            <person name="Wessler S.R."/>
            <person name="Schmutz J."/>
            <person name="Willis J.H."/>
            <person name="Rokhsar D.S."/>
        </authorList>
    </citation>
    <scope>NUCLEOTIDE SEQUENCE [LARGE SCALE GENOMIC DNA]</scope>
    <source>
        <strain evidence="6">cv. DUN x IM62</strain>
    </source>
</reference>
<evidence type="ECO:0000313" key="5">
    <source>
        <dbReference type="EMBL" id="EYU27844.1"/>
    </source>
</evidence>
<accession>A0A022QJT7</accession>
<feature type="domain" description="Gnk2-homologous" evidence="4">
    <location>
        <begin position="21"/>
        <end position="126"/>
    </location>
</feature>
<dbReference type="Gene3D" id="3.30.430.20">
    <property type="entry name" value="Gnk2 domain, C-X8-C-X2-C motif"/>
    <property type="match status" value="2"/>
</dbReference>
<name>A0A022QJT7_ERYGU</name>
<feature type="domain" description="Gnk2-homologous" evidence="4">
    <location>
        <begin position="133"/>
        <end position="240"/>
    </location>
</feature>
<keyword evidence="1 3" id="KW-0732">Signal</keyword>
<evidence type="ECO:0000256" key="1">
    <source>
        <dbReference type="ARBA" id="ARBA00022729"/>
    </source>
</evidence>
<feature type="chain" id="PRO_5001506926" description="Gnk2-homologous domain-containing protein" evidence="3">
    <location>
        <begin position="18"/>
        <end position="283"/>
    </location>
</feature>
<evidence type="ECO:0000313" key="6">
    <source>
        <dbReference type="Proteomes" id="UP000030748"/>
    </source>
</evidence>
<keyword evidence="2" id="KW-0677">Repeat</keyword>
<dbReference type="STRING" id="4155.A0A022QJT7"/>
<feature type="signal peptide" evidence="3">
    <location>
        <begin position="1"/>
        <end position="17"/>
    </location>
</feature>
<protein>
    <recommendedName>
        <fullName evidence="4">Gnk2-homologous domain-containing protein</fullName>
    </recommendedName>
</protein>
<keyword evidence="6" id="KW-1185">Reference proteome</keyword>
<evidence type="ECO:0000256" key="2">
    <source>
        <dbReference type="ARBA" id="ARBA00022737"/>
    </source>
</evidence>